<dbReference type="SUPFAM" id="SSF143120">
    <property type="entry name" value="YefM-like"/>
    <property type="match status" value="1"/>
</dbReference>
<proteinExistence type="inferred from homology"/>
<evidence type="ECO:0000256" key="1">
    <source>
        <dbReference type="ARBA" id="ARBA00009981"/>
    </source>
</evidence>
<comment type="similarity">
    <text evidence="1 2">Belongs to the phD/YefM antitoxin family.</text>
</comment>
<dbReference type="InterPro" id="IPR006442">
    <property type="entry name" value="Antitoxin_Phd/YefM"/>
</dbReference>
<sequence>MTTTHDALGISEARSQLGTLVARAVHGHRPTTISRSTTERAVLISEEEFEEYVRLKREREAAGLRARIDAAARGELEMTTYTSREQAYADLGLGDAAK</sequence>
<comment type="function">
    <text evidence="2">Antitoxin component of a type II toxin-antitoxin (TA) system.</text>
</comment>
<reference evidence="4" key="1">
    <citation type="journal article" date="2019" name="Int. J. Syst. Evol. Microbiol.">
        <title>The Global Catalogue of Microorganisms (GCM) 10K type strain sequencing project: providing services to taxonomists for standard genome sequencing and annotation.</title>
        <authorList>
            <consortium name="The Broad Institute Genomics Platform"/>
            <consortium name="The Broad Institute Genome Sequencing Center for Infectious Disease"/>
            <person name="Wu L."/>
            <person name="Ma J."/>
        </authorList>
    </citation>
    <scope>NUCLEOTIDE SEQUENCE [LARGE SCALE GENOMIC DNA]</scope>
    <source>
        <strain evidence="4">TBRC 1276</strain>
    </source>
</reference>
<evidence type="ECO:0000313" key="3">
    <source>
        <dbReference type="EMBL" id="MFC4014650.1"/>
    </source>
</evidence>
<organism evidence="3 4">
    <name type="scientific">Nonomuraea purpurea</name>
    <dbReference type="NCBI Taxonomy" id="1849276"/>
    <lineage>
        <taxon>Bacteria</taxon>
        <taxon>Bacillati</taxon>
        <taxon>Actinomycetota</taxon>
        <taxon>Actinomycetes</taxon>
        <taxon>Streptosporangiales</taxon>
        <taxon>Streptosporangiaceae</taxon>
        <taxon>Nonomuraea</taxon>
    </lineage>
</organism>
<evidence type="ECO:0000313" key="4">
    <source>
        <dbReference type="Proteomes" id="UP001595851"/>
    </source>
</evidence>
<protein>
    <recommendedName>
        <fullName evidence="2">Antitoxin</fullName>
    </recommendedName>
</protein>
<dbReference type="InterPro" id="IPR036165">
    <property type="entry name" value="YefM-like_sf"/>
</dbReference>
<evidence type="ECO:0000256" key="2">
    <source>
        <dbReference type="RuleBase" id="RU362080"/>
    </source>
</evidence>
<gene>
    <name evidence="3" type="ORF">ACFOY2_46020</name>
</gene>
<dbReference type="Proteomes" id="UP001595851">
    <property type="component" value="Unassembled WGS sequence"/>
</dbReference>
<dbReference type="RefSeq" id="WP_379534485.1">
    <property type="nucleotide sequence ID" value="NZ_JBHSBI010000036.1"/>
</dbReference>
<dbReference type="EMBL" id="JBHSBI010000036">
    <property type="protein sequence ID" value="MFC4014650.1"/>
    <property type="molecule type" value="Genomic_DNA"/>
</dbReference>
<name>A0ABV8GP10_9ACTN</name>
<accession>A0ABV8GP10</accession>
<comment type="caution">
    <text evidence="3">The sequence shown here is derived from an EMBL/GenBank/DDBJ whole genome shotgun (WGS) entry which is preliminary data.</text>
</comment>
<dbReference type="Gene3D" id="3.40.1620.10">
    <property type="entry name" value="YefM-like domain"/>
    <property type="match status" value="1"/>
</dbReference>
<dbReference type="NCBIfam" id="TIGR01552">
    <property type="entry name" value="phd_fam"/>
    <property type="match status" value="1"/>
</dbReference>
<dbReference type="Pfam" id="PF02604">
    <property type="entry name" value="PhdYeFM_antitox"/>
    <property type="match status" value="1"/>
</dbReference>
<keyword evidence="4" id="KW-1185">Reference proteome</keyword>